<dbReference type="EMBL" id="CAJZBQ010000040">
    <property type="protein sequence ID" value="CAG9326242.1"/>
    <property type="molecule type" value="Genomic_DNA"/>
</dbReference>
<evidence type="ECO:0000256" key="3">
    <source>
        <dbReference type="PROSITE-ProRule" id="PRU00339"/>
    </source>
</evidence>
<dbReference type="Gene3D" id="1.25.40.10">
    <property type="entry name" value="Tetratricopeptide repeat domain"/>
    <property type="match status" value="2"/>
</dbReference>
<name>A0AAU9JS18_9CILI</name>
<evidence type="ECO:0000313" key="5">
    <source>
        <dbReference type="EMBL" id="CAG9326242.1"/>
    </source>
</evidence>
<dbReference type="SUPFAM" id="SSF48452">
    <property type="entry name" value="TPR-like"/>
    <property type="match status" value="2"/>
</dbReference>
<reference evidence="5" key="1">
    <citation type="submission" date="2021-09" db="EMBL/GenBank/DDBJ databases">
        <authorList>
            <consortium name="AG Swart"/>
            <person name="Singh M."/>
            <person name="Singh A."/>
            <person name="Seah K."/>
            <person name="Emmerich C."/>
        </authorList>
    </citation>
    <scope>NUCLEOTIDE SEQUENCE</scope>
    <source>
        <strain evidence="5">ATCC30299</strain>
    </source>
</reference>
<feature type="region of interest" description="Disordered" evidence="4">
    <location>
        <begin position="380"/>
        <end position="413"/>
    </location>
</feature>
<evidence type="ECO:0008006" key="7">
    <source>
        <dbReference type="Google" id="ProtNLM"/>
    </source>
</evidence>
<dbReference type="Pfam" id="PF07719">
    <property type="entry name" value="TPR_2"/>
    <property type="match status" value="1"/>
</dbReference>
<sequence length="413" mass="47192">MEEYPLSIADRICGELEEKNRVLNEYVKDREDIGDKEGVIQVRIHQMALCKVLVNVHNRSPLILVQAHTNLGESYLNNEYYEQALEHLTTALKLNSSLFNQYEDTKPYHPHILTLLGKCYLGAGGIDDSLNLLEKALKMNQSLLGNDHISNSPVLSALAQVQLKKKEYTKALDCLTTVWELHEKTFGMKHESLVGIYTEMAKVHHKQNDLPNAIDCQKRALNLMSELDINTDATADIAVTLAQWLQDSNNFPEALDALRNAEHVYEYNHGMIDKSTAKVKRSICMLLLKASEYEEALEECLELEEIDRSLFGEKSQQYGKNLKVIGTIYMILNRYSEAHDYFSNSLEIFSKLKNSKKTVKEIKEKLQQIDAALKENPELYNNRSKKVDKLPKMQHEEDERADSGSKSDENNSI</sequence>
<organism evidence="5 6">
    <name type="scientific">Blepharisma stoltei</name>
    <dbReference type="NCBI Taxonomy" id="1481888"/>
    <lineage>
        <taxon>Eukaryota</taxon>
        <taxon>Sar</taxon>
        <taxon>Alveolata</taxon>
        <taxon>Ciliophora</taxon>
        <taxon>Postciliodesmatophora</taxon>
        <taxon>Heterotrichea</taxon>
        <taxon>Heterotrichida</taxon>
        <taxon>Blepharismidae</taxon>
        <taxon>Blepharisma</taxon>
    </lineage>
</organism>
<dbReference type="PANTHER" id="PTHR45641:SF19">
    <property type="entry name" value="NEPHROCYSTIN-3"/>
    <property type="match status" value="1"/>
</dbReference>
<dbReference type="InterPro" id="IPR019734">
    <property type="entry name" value="TPR_rpt"/>
</dbReference>
<evidence type="ECO:0000313" key="6">
    <source>
        <dbReference type="Proteomes" id="UP001162131"/>
    </source>
</evidence>
<feature type="repeat" description="TPR" evidence="3">
    <location>
        <begin position="110"/>
        <end position="143"/>
    </location>
</feature>
<keyword evidence="1" id="KW-0677">Repeat</keyword>
<dbReference type="PROSITE" id="PS50005">
    <property type="entry name" value="TPR"/>
    <property type="match status" value="2"/>
</dbReference>
<keyword evidence="6" id="KW-1185">Reference proteome</keyword>
<evidence type="ECO:0000256" key="2">
    <source>
        <dbReference type="ARBA" id="ARBA00022803"/>
    </source>
</evidence>
<dbReference type="SMART" id="SM00028">
    <property type="entry name" value="TPR"/>
    <property type="match status" value="7"/>
</dbReference>
<dbReference type="AlphaFoldDB" id="A0AAU9JS18"/>
<dbReference type="Proteomes" id="UP001162131">
    <property type="component" value="Unassembled WGS sequence"/>
</dbReference>
<dbReference type="Pfam" id="PF13424">
    <property type="entry name" value="TPR_12"/>
    <property type="match status" value="3"/>
</dbReference>
<feature type="repeat" description="TPR" evidence="3">
    <location>
        <begin position="65"/>
        <end position="98"/>
    </location>
</feature>
<keyword evidence="2 3" id="KW-0802">TPR repeat</keyword>
<evidence type="ECO:0000256" key="4">
    <source>
        <dbReference type="SAM" id="MobiDB-lite"/>
    </source>
</evidence>
<dbReference type="PANTHER" id="PTHR45641">
    <property type="entry name" value="TETRATRICOPEPTIDE REPEAT PROTEIN (AFU_ORTHOLOGUE AFUA_6G03870)"/>
    <property type="match status" value="1"/>
</dbReference>
<dbReference type="InterPro" id="IPR011990">
    <property type="entry name" value="TPR-like_helical_dom_sf"/>
</dbReference>
<feature type="compositionally biased region" description="Basic and acidic residues" evidence="4">
    <location>
        <begin position="385"/>
        <end position="413"/>
    </location>
</feature>
<comment type="caution">
    <text evidence="5">The sequence shown here is derived from an EMBL/GenBank/DDBJ whole genome shotgun (WGS) entry which is preliminary data.</text>
</comment>
<dbReference type="InterPro" id="IPR013105">
    <property type="entry name" value="TPR_2"/>
</dbReference>
<proteinExistence type="predicted"/>
<accession>A0AAU9JS18</accession>
<gene>
    <name evidence="5" type="ORF">BSTOLATCC_MIC40673</name>
</gene>
<protein>
    <recommendedName>
        <fullName evidence="7">Kinesin light chain</fullName>
    </recommendedName>
</protein>
<evidence type="ECO:0000256" key="1">
    <source>
        <dbReference type="ARBA" id="ARBA00022737"/>
    </source>
</evidence>